<reference evidence="1" key="1">
    <citation type="journal article" date="2020" name="Nature">
        <title>Giant virus diversity and host interactions through global metagenomics.</title>
        <authorList>
            <person name="Schulz F."/>
            <person name="Roux S."/>
            <person name="Paez-Espino D."/>
            <person name="Jungbluth S."/>
            <person name="Walsh D.A."/>
            <person name="Denef V.J."/>
            <person name="McMahon K.D."/>
            <person name="Konstantinidis K.T."/>
            <person name="Eloe-Fadrosh E.A."/>
            <person name="Kyrpides N.C."/>
            <person name="Woyke T."/>
        </authorList>
    </citation>
    <scope>NUCLEOTIDE SEQUENCE</scope>
    <source>
        <strain evidence="1">GVMAG-S-3300010158-109</strain>
    </source>
</reference>
<sequence>MKYNIVYHLESGESYSTSLDCFNSDSSFFDKVLFELESHFYPRYEDFRSDQFRFLTNGIDIDRGKTIEEMYYNGLTVNLTVIVTPPIEFPDFPEYTIFRQKEQEWVGRADFPSTLYWIRLTEISKSKTLFLYFVSKKDGEITRSITQLDHEFKLSDFTYEKEMPMRYVHIMDAMNK</sequence>
<name>A0A6C0KH22_9ZZZZ</name>
<protein>
    <submittedName>
        <fullName evidence="1">Uncharacterized protein</fullName>
    </submittedName>
</protein>
<dbReference type="EMBL" id="MN740871">
    <property type="protein sequence ID" value="QHU15980.1"/>
    <property type="molecule type" value="Genomic_DNA"/>
</dbReference>
<evidence type="ECO:0000313" key="1">
    <source>
        <dbReference type="EMBL" id="QHU15980.1"/>
    </source>
</evidence>
<dbReference type="AlphaFoldDB" id="A0A6C0KH22"/>
<accession>A0A6C0KH22</accession>
<organism evidence="1">
    <name type="scientific">viral metagenome</name>
    <dbReference type="NCBI Taxonomy" id="1070528"/>
    <lineage>
        <taxon>unclassified sequences</taxon>
        <taxon>metagenomes</taxon>
        <taxon>organismal metagenomes</taxon>
    </lineage>
</organism>
<proteinExistence type="predicted"/>